<sequence>MRVRTIRATTKPSTAKCNLNIYTLFLLAESKYSGCVRLAEIMEDLSHDSVNRFLLRERYEPKDLFDEIKVHINLAEQGCIDRIQAFSK</sequence>
<evidence type="ECO:0000313" key="2">
    <source>
        <dbReference type="Proteomes" id="UP000076925"/>
    </source>
</evidence>
<protein>
    <recommendedName>
        <fullName evidence="3">Transposase</fullName>
    </recommendedName>
</protein>
<gene>
    <name evidence="1" type="ORF">WA1_07985</name>
</gene>
<evidence type="ECO:0008006" key="3">
    <source>
        <dbReference type="Google" id="ProtNLM"/>
    </source>
</evidence>
<accession>A0A139WTJ5</accession>
<dbReference type="EMBL" id="ANNX02000051">
    <property type="protein sequence ID" value="KYC35733.1"/>
    <property type="molecule type" value="Genomic_DNA"/>
</dbReference>
<keyword evidence="2" id="KW-1185">Reference proteome</keyword>
<organism evidence="1 2">
    <name type="scientific">Scytonema hofmannii PCC 7110</name>
    <dbReference type="NCBI Taxonomy" id="128403"/>
    <lineage>
        <taxon>Bacteria</taxon>
        <taxon>Bacillati</taxon>
        <taxon>Cyanobacteriota</taxon>
        <taxon>Cyanophyceae</taxon>
        <taxon>Nostocales</taxon>
        <taxon>Scytonemataceae</taxon>
        <taxon>Scytonema</taxon>
    </lineage>
</organism>
<dbReference type="AlphaFoldDB" id="A0A139WTJ5"/>
<evidence type="ECO:0000313" key="1">
    <source>
        <dbReference type="EMBL" id="KYC35733.1"/>
    </source>
</evidence>
<dbReference type="Proteomes" id="UP000076925">
    <property type="component" value="Unassembled WGS sequence"/>
</dbReference>
<proteinExistence type="predicted"/>
<comment type="caution">
    <text evidence="1">The sequence shown here is derived from an EMBL/GenBank/DDBJ whole genome shotgun (WGS) entry which is preliminary data.</text>
</comment>
<name>A0A139WTJ5_9CYAN</name>
<reference evidence="1 2" key="1">
    <citation type="journal article" date="2013" name="Genome Biol. Evol.">
        <title>Genomes of Stigonematalean cyanobacteria (subsection V) and the evolution of oxygenic photosynthesis from prokaryotes to plastids.</title>
        <authorList>
            <person name="Dagan T."/>
            <person name="Roettger M."/>
            <person name="Stucken K."/>
            <person name="Landan G."/>
            <person name="Koch R."/>
            <person name="Major P."/>
            <person name="Gould S.B."/>
            <person name="Goremykin V.V."/>
            <person name="Rippka R."/>
            <person name="Tandeau de Marsac N."/>
            <person name="Gugger M."/>
            <person name="Lockhart P.J."/>
            <person name="Allen J.F."/>
            <person name="Brune I."/>
            <person name="Maus I."/>
            <person name="Puhler A."/>
            <person name="Martin W.F."/>
        </authorList>
    </citation>
    <scope>NUCLEOTIDE SEQUENCE [LARGE SCALE GENOMIC DNA]</scope>
    <source>
        <strain evidence="1 2">PCC 7110</strain>
    </source>
</reference>